<reference evidence="7 8" key="1">
    <citation type="journal article" date="2018" name="Nat. Ecol. Evol.">
        <title>Shark genomes provide insights into elasmobranch evolution and the origin of vertebrates.</title>
        <authorList>
            <person name="Hara Y"/>
            <person name="Yamaguchi K"/>
            <person name="Onimaru K"/>
            <person name="Kadota M"/>
            <person name="Koyanagi M"/>
            <person name="Keeley SD"/>
            <person name="Tatsumi K"/>
            <person name="Tanaka K"/>
            <person name="Motone F"/>
            <person name="Kageyama Y"/>
            <person name="Nozu R"/>
            <person name="Adachi N"/>
            <person name="Nishimura O"/>
            <person name="Nakagawa R"/>
            <person name="Tanegashima C"/>
            <person name="Kiyatake I"/>
            <person name="Matsumoto R"/>
            <person name="Murakumo K"/>
            <person name="Nishida K"/>
            <person name="Terakita A"/>
            <person name="Kuratani S"/>
            <person name="Sato K"/>
            <person name="Hyodo S Kuraku.S."/>
        </authorList>
    </citation>
    <scope>NUCLEOTIDE SEQUENCE [LARGE SCALE GENOMIC DNA]</scope>
</reference>
<evidence type="ECO:0000313" key="7">
    <source>
        <dbReference type="EMBL" id="GCB64760.1"/>
    </source>
</evidence>
<keyword evidence="2" id="KW-0597">Phosphoprotein</keyword>
<feature type="region of interest" description="Disordered" evidence="4">
    <location>
        <begin position="1148"/>
        <end position="1173"/>
    </location>
</feature>
<feature type="compositionally biased region" description="Polar residues" evidence="4">
    <location>
        <begin position="500"/>
        <end position="512"/>
    </location>
</feature>
<dbReference type="SMART" id="SM00454">
    <property type="entry name" value="SAM"/>
    <property type="match status" value="1"/>
</dbReference>
<dbReference type="InterPro" id="IPR035720">
    <property type="entry name" value="SASH1_SH3"/>
</dbReference>
<dbReference type="InterPro" id="IPR036028">
    <property type="entry name" value="SH3-like_dom_sf"/>
</dbReference>
<feature type="compositionally biased region" description="Basic and acidic residues" evidence="4">
    <location>
        <begin position="954"/>
        <end position="979"/>
    </location>
</feature>
<protein>
    <recommendedName>
        <fullName evidence="9">SAM and SH3 domain-containing protein 1</fullName>
    </recommendedName>
</protein>
<name>A0A401NV71_SCYTO</name>
<dbReference type="Proteomes" id="UP000288216">
    <property type="component" value="Unassembled WGS sequence"/>
</dbReference>
<evidence type="ECO:0008006" key="9">
    <source>
        <dbReference type="Google" id="ProtNLM"/>
    </source>
</evidence>
<dbReference type="PROSITE" id="PS50002">
    <property type="entry name" value="SH3"/>
    <property type="match status" value="1"/>
</dbReference>
<organism evidence="7 8">
    <name type="scientific">Scyliorhinus torazame</name>
    <name type="common">Cloudy catshark</name>
    <name type="synonym">Catulus torazame</name>
    <dbReference type="NCBI Taxonomy" id="75743"/>
    <lineage>
        <taxon>Eukaryota</taxon>
        <taxon>Metazoa</taxon>
        <taxon>Chordata</taxon>
        <taxon>Craniata</taxon>
        <taxon>Vertebrata</taxon>
        <taxon>Chondrichthyes</taxon>
        <taxon>Elasmobranchii</taxon>
        <taxon>Galeomorphii</taxon>
        <taxon>Galeoidea</taxon>
        <taxon>Carcharhiniformes</taxon>
        <taxon>Scyliorhinidae</taxon>
        <taxon>Scyliorhinus</taxon>
    </lineage>
</organism>
<dbReference type="SUPFAM" id="SSF47769">
    <property type="entry name" value="SAM/Pointed domain"/>
    <property type="match status" value="1"/>
</dbReference>
<dbReference type="InterPro" id="IPR001452">
    <property type="entry name" value="SH3_domain"/>
</dbReference>
<sequence length="1173" mass="129915">MDEEPDTPTELQPPSAGLTDTFCTLWRDMMGMLDGSLGNIDDLAQQYTEYYNSCLSDVPERMEELCTLRVAEDLELESAVANPPSPQLLPETSESRALGSVASTPESEREHLICKSSSEEGSVGSSDWKKKNKSFWQGFRKSPKGSAVRELCKGEDVGFVASEITMSDEDRIELMMMVKDKMITIEEALAKLKEYECHSRLSLSMDSTQPAGGAHEPWDESSDGGIWEQLDDDIQELKNDDVQEVKFKRLHKLVSSKRRSKKKLIKVDDMKTSTAENTCDGARNKLLDSLHDERAVNYSGSRALKKQPYLNKTLHKRPEEDPTPMMAVCKSPSSSSLEGQMGRKSVKPFHTTVKHSVARAPKKSGKTSSDSECGEDKSHKASRSLTGSEVDKGLAAQNHGCVGKEGVSSEKVSTVKSPTNSRKSLSRKVKSVKETVRRKITKTYSVTAPPQSPSNGVMSTAQIPDPTDKSIQQDRPKLTGGGSVESLRSSLSGQSSMSGQTVSTTDSSASNRESVKSEDGEEEESAYQGPFCGRARVHTDFVPSPYDTDSLKLKKGDIIDIISKPPGGTWMGLLNNKVGTFKFIYMDIVTEEVEKPKRPRRRRRGGKHPKPKTVQELLQRIGLQQHMPTLLLNGYEDLDTFKLLQEEDLDELNILEPQHRSRLLTAVELLHEYDSNSDKDPAGESASQEILPHLSKHIDSDLHGRAPWDSGCFEESGYPENVMGKSRKSWPFVATGSSANLGAQSSCPANCPALHLAKSIENLHIGRDKEKHTTKPQVPCSSLKAVYRRFSYHGHSMPLKRTNCQKLRVSVSFEDLAHACGIQRQWQRARAHSSDEFHIKAGSPSNTVSEMGTHVALPRQSKCSMQPEVTKISCERPPRCGANVFCRPNTVPCVTAKTCHAQINATVLQTTHTKDQVSNPLQLSEEKNIPSSILKCNLLNQPTMPLRIQQNHHFTEGHRERAENCSSTESKKLATENRAHSRNRSQPPPVPAKKCREKMRNGIHPVPHVLSKSAPSSASRYGVASNLHVECSTAEVVNATLASQSPCLSETAQPETACPPQLGVKLCTVSGRKASWRREVELEMLIENKLESEAIDLTEQPYSDKHGRCGIPTVLIQRYAEDMGYTAEHVAMAMELMRVKQLRKQHRMAIPSSCDKMSRKSTALEISNESSRS</sequence>
<proteinExistence type="predicted"/>
<dbReference type="InterPro" id="IPR001660">
    <property type="entry name" value="SAM"/>
</dbReference>
<dbReference type="STRING" id="75743.A0A401NV71"/>
<accession>A0A401NV71</accession>
<dbReference type="Pfam" id="PF00536">
    <property type="entry name" value="SAM_1"/>
    <property type="match status" value="1"/>
</dbReference>
<evidence type="ECO:0000256" key="2">
    <source>
        <dbReference type="ARBA" id="ARBA00022553"/>
    </source>
</evidence>
<dbReference type="PANTHER" id="PTHR12301">
    <property type="entry name" value="SAM-DOMAIN, SH3 AND NUCLEAR LOCALIZATION SIGNALS PROTEIN RELATED"/>
    <property type="match status" value="1"/>
</dbReference>
<evidence type="ECO:0000256" key="3">
    <source>
        <dbReference type="PROSITE-ProRule" id="PRU00192"/>
    </source>
</evidence>
<dbReference type="InterPro" id="IPR021090">
    <property type="entry name" value="SPIDER"/>
</dbReference>
<dbReference type="AlphaFoldDB" id="A0A401NV71"/>
<dbReference type="EMBL" id="BFAA01001393">
    <property type="protein sequence ID" value="GCB64760.1"/>
    <property type="molecule type" value="Genomic_DNA"/>
</dbReference>
<evidence type="ECO:0000259" key="5">
    <source>
        <dbReference type="PROSITE" id="PS50002"/>
    </source>
</evidence>
<feature type="compositionally biased region" description="Basic residues" evidence="4">
    <location>
        <begin position="344"/>
        <end position="365"/>
    </location>
</feature>
<feature type="domain" description="SH3" evidence="5">
    <location>
        <begin position="530"/>
        <end position="591"/>
    </location>
</feature>
<dbReference type="Gene3D" id="1.10.150.50">
    <property type="entry name" value="Transcription Factor, Ets-1"/>
    <property type="match status" value="1"/>
</dbReference>
<evidence type="ECO:0000256" key="4">
    <source>
        <dbReference type="SAM" id="MobiDB-lite"/>
    </source>
</evidence>
<gene>
    <name evidence="7" type="ORF">scyTo_0004659</name>
</gene>
<dbReference type="Pfam" id="PF12485">
    <property type="entry name" value="SPIDER"/>
    <property type="match status" value="1"/>
</dbReference>
<dbReference type="CDD" id="cd11967">
    <property type="entry name" value="SH3_SASH1"/>
    <property type="match status" value="1"/>
</dbReference>
<feature type="compositionally biased region" description="Polar residues" evidence="4">
    <location>
        <begin position="1160"/>
        <end position="1173"/>
    </location>
</feature>
<feature type="region of interest" description="Disordered" evidence="4">
    <location>
        <begin position="302"/>
        <end position="530"/>
    </location>
</feature>
<evidence type="ECO:0000313" key="8">
    <source>
        <dbReference type="Proteomes" id="UP000288216"/>
    </source>
</evidence>
<feature type="compositionally biased region" description="Polar residues" evidence="4">
    <location>
        <begin position="442"/>
        <end position="462"/>
    </location>
</feature>
<evidence type="ECO:0000259" key="6">
    <source>
        <dbReference type="PROSITE" id="PS50105"/>
    </source>
</evidence>
<dbReference type="Gene3D" id="2.30.30.40">
    <property type="entry name" value="SH3 Domains"/>
    <property type="match status" value="1"/>
</dbReference>
<feature type="compositionally biased region" description="Low complexity" evidence="4">
    <location>
        <begin position="484"/>
        <end position="499"/>
    </location>
</feature>
<dbReference type="PANTHER" id="PTHR12301:SF3">
    <property type="entry name" value="SAM AND SH3 DOMAIN-CONTAINING PROTEIN 1"/>
    <property type="match status" value="1"/>
</dbReference>
<keyword evidence="1 3" id="KW-0728">SH3 domain</keyword>
<dbReference type="SUPFAM" id="SSF50044">
    <property type="entry name" value="SH3-domain"/>
    <property type="match status" value="1"/>
</dbReference>
<feature type="domain" description="SAM" evidence="6">
    <location>
        <begin position="609"/>
        <end position="673"/>
    </location>
</feature>
<feature type="region of interest" description="Disordered" evidence="4">
    <location>
        <begin position="80"/>
        <end position="129"/>
    </location>
</feature>
<comment type="caution">
    <text evidence="7">The sequence shown here is derived from an EMBL/GenBank/DDBJ whole genome shotgun (WGS) entry which is preliminary data.</text>
</comment>
<feature type="compositionally biased region" description="Basic and acidic residues" evidence="4">
    <location>
        <begin position="466"/>
        <end position="477"/>
    </location>
</feature>
<keyword evidence="8" id="KW-1185">Reference proteome</keyword>
<dbReference type="Pfam" id="PF07653">
    <property type="entry name" value="SH3_2"/>
    <property type="match status" value="1"/>
</dbReference>
<feature type="compositionally biased region" description="Polar residues" evidence="4">
    <location>
        <begin position="410"/>
        <end position="420"/>
    </location>
</feature>
<dbReference type="OrthoDB" id="10047268at2759"/>
<dbReference type="Pfam" id="PF26285">
    <property type="entry name" value="SASH1_Homeodomain"/>
    <property type="match status" value="1"/>
</dbReference>
<dbReference type="InterPro" id="IPR058666">
    <property type="entry name" value="SASH1/NUB1_homeodomain"/>
</dbReference>
<feature type="region of interest" description="Disordered" evidence="4">
    <location>
        <begin position="954"/>
        <end position="994"/>
    </location>
</feature>
<dbReference type="InterPro" id="IPR013761">
    <property type="entry name" value="SAM/pointed_sf"/>
</dbReference>
<dbReference type="InterPro" id="IPR051725">
    <property type="entry name" value="SAM-SH3_domain_protein"/>
</dbReference>
<dbReference type="PROSITE" id="PS50105">
    <property type="entry name" value="SAM_DOMAIN"/>
    <property type="match status" value="1"/>
</dbReference>
<evidence type="ECO:0000256" key="1">
    <source>
        <dbReference type="ARBA" id="ARBA00022443"/>
    </source>
</evidence>
<dbReference type="SMART" id="SM00326">
    <property type="entry name" value="SH3"/>
    <property type="match status" value="1"/>
</dbReference>